<evidence type="ECO:0000256" key="5">
    <source>
        <dbReference type="RuleBase" id="RU362125"/>
    </source>
</evidence>
<feature type="domain" description="Acyl-CoA oxidase/dehydrogenase middle" evidence="7">
    <location>
        <begin position="119"/>
        <end position="214"/>
    </location>
</feature>
<dbReference type="EMBL" id="JAIVFL010000001">
    <property type="protein sequence ID" value="MCI4676500.1"/>
    <property type="molecule type" value="Genomic_DNA"/>
</dbReference>
<comment type="similarity">
    <text evidence="2 5">Belongs to the acyl-CoA dehydrogenase family.</text>
</comment>
<evidence type="ECO:0000313" key="10">
    <source>
        <dbReference type="Proteomes" id="UP001139068"/>
    </source>
</evidence>
<evidence type="ECO:0000259" key="7">
    <source>
        <dbReference type="Pfam" id="PF02770"/>
    </source>
</evidence>
<dbReference type="Gene3D" id="1.10.540.10">
    <property type="entry name" value="Acyl-CoA dehydrogenase/oxidase, N-terminal domain"/>
    <property type="match status" value="1"/>
</dbReference>
<evidence type="ECO:0000256" key="3">
    <source>
        <dbReference type="ARBA" id="ARBA00022630"/>
    </source>
</evidence>
<dbReference type="Proteomes" id="UP001139068">
    <property type="component" value="Unassembled WGS sequence"/>
</dbReference>
<dbReference type="SUPFAM" id="SSF56645">
    <property type="entry name" value="Acyl-CoA dehydrogenase NM domain-like"/>
    <property type="match status" value="1"/>
</dbReference>
<feature type="domain" description="Acyl-CoA dehydrogenase/oxidase N-terminal" evidence="8">
    <location>
        <begin position="4"/>
        <end position="115"/>
    </location>
</feature>
<name>A0ABS9YZ64_9MYCO</name>
<dbReference type="PANTHER" id="PTHR43884:SF12">
    <property type="entry name" value="ISOVALERYL-COA DEHYDROGENASE, MITOCHONDRIAL-RELATED"/>
    <property type="match status" value="1"/>
</dbReference>
<sequence length="379" mass="40713">MLQPEYRAFKESCEGFTSRYVRPAVVEAEIQGHPPKELWAEFGKARLLGLMTPEEYGGCGRDELAVALLAEELSRASGGIAVSALVSAYMAGTHIVHHGTPDQCAEYAAPVAAGEKIAAIAVTEPGAGSDVAGISTRAVRTASGYRINGRKMFITNAGLADVLIVAAKTDPEAGHRGITNFLVEAGTRGLSVGSALPKMGWHSSDTREVILDDVEVPDSAVLGQEGRGFYQIMGAFQLERIVLAAMGLGHATESIRIATDYVANRSAFGELLINRQTVRHRLALMHTDLETARLLTYHAAEQLRDRDPGSARTVAMAKYYTANTASRIVDHAVQLLGGSGFVEESEVARHYRDMRILRIGGGADEIQLDIIAKQTLART</sequence>
<evidence type="ECO:0000313" key="9">
    <source>
        <dbReference type="EMBL" id="MCI4676500.1"/>
    </source>
</evidence>
<dbReference type="SUPFAM" id="SSF47203">
    <property type="entry name" value="Acyl-CoA dehydrogenase C-terminal domain-like"/>
    <property type="match status" value="1"/>
</dbReference>
<evidence type="ECO:0000259" key="8">
    <source>
        <dbReference type="Pfam" id="PF02771"/>
    </source>
</evidence>
<dbReference type="InterPro" id="IPR013786">
    <property type="entry name" value="AcylCoA_DH/ox_N"/>
</dbReference>
<feature type="domain" description="Acyl-CoA dehydrogenase/oxidase C-terminal" evidence="6">
    <location>
        <begin position="226"/>
        <end position="374"/>
    </location>
</feature>
<evidence type="ECO:0000256" key="1">
    <source>
        <dbReference type="ARBA" id="ARBA00001974"/>
    </source>
</evidence>
<reference evidence="9" key="1">
    <citation type="journal article" date="2022" name="ISME J.">
        <title>Identification of active gaseous-alkane degraders at natural gas seeps.</title>
        <authorList>
            <person name="Farhan Ul Haque M."/>
            <person name="Hernandez M."/>
            <person name="Crombie A.T."/>
            <person name="Murrell J.C."/>
        </authorList>
    </citation>
    <scope>NUCLEOTIDE SEQUENCE</scope>
    <source>
        <strain evidence="9">ANDR5</strain>
    </source>
</reference>
<dbReference type="Pfam" id="PF00441">
    <property type="entry name" value="Acyl-CoA_dh_1"/>
    <property type="match status" value="1"/>
</dbReference>
<dbReference type="InterPro" id="IPR036250">
    <property type="entry name" value="AcylCo_DH-like_C"/>
</dbReference>
<dbReference type="PROSITE" id="PS00073">
    <property type="entry name" value="ACYL_COA_DH_2"/>
    <property type="match status" value="1"/>
</dbReference>
<evidence type="ECO:0000259" key="6">
    <source>
        <dbReference type="Pfam" id="PF00441"/>
    </source>
</evidence>
<dbReference type="Pfam" id="PF02770">
    <property type="entry name" value="Acyl-CoA_dh_M"/>
    <property type="match status" value="1"/>
</dbReference>
<comment type="cofactor">
    <cofactor evidence="1 5">
        <name>FAD</name>
        <dbReference type="ChEBI" id="CHEBI:57692"/>
    </cofactor>
</comment>
<dbReference type="InterPro" id="IPR009100">
    <property type="entry name" value="AcylCoA_DH/oxidase_NM_dom_sf"/>
</dbReference>
<protein>
    <submittedName>
        <fullName evidence="9">Acyl-CoA dehydrogenase family protein</fullName>
    </submittedName>
</protein>
<dbReference type="PROSITE" id="PS00072">
    <property type="entry name" value="ACYL_COA_DH_1"/>
    <property type="match status" value="1"/>
</dbReference>
<dbReference type="InterPro" id="IPR009075">
    <property type="entry name" value="AcylCo_DH/oxidase_C"/>
</dbReference>
<organism evidence="9 10">
    <name type="scientific">Candidatus Mycolicibacterium alkanivorans</name>
    <dbReference type="NCBI Taxonomy" id="2954114"/>
    <lineage>
        <taxon>Bacteria</taxon>
        <taxon>Bacillati</taxon>
        <taxon>Actinomycetota</taxon>
        <taxon>Actinomycetes</taxon>
        <taxon>Mycobacteriales</taxon>
        <taxon>Mycobacteriaceae</taxon>
        <taxon>Mycolicibacterium</taxon>
    </lineage>
</organism>
<dbReference type="InterPro" id="IPR006091">
    <property type="entry name" value="Acyl-CoA_Oxase/DH_mid-dom"/>
</dbReference>
<evidence type="ECO:0000256" key="2">
    <source>
        <dbReference type="ARBA" id="ARBA00009347"/>
    </source>
</evidence>
<dbReference type="InterPro" id="IPR006089">
    <property type="entry name" value="Acyl-CoA_DH_CS"/>
</dbReference>
<dbReference type="RefSeq" id="WP_243072686.1">
    <property type="nucleotide sequence ID" value="NZ_JAIVFL010000001.1"/>
</dbReference>
<keyword evidence="4 5" id="KW-0274">FAD</keyword>
<dbReference type="InterPro" id="IPR037069">
    <property type="entry name" value="AcylCoA_DH/ox_N_sf"/>
</dbReference>
<keyword evidence="10" id="KW-1185">Reference proteome</keyword>
<keyword evidence="3 5" id="KW-0285">Flavoprotein</keyword>
<dbReference type="InterPro" id="IPR046373">
    <property type="entry name" value="Acyl-CoA_Oxase/DH_mid-dom_sf"/>
</dbReference>
<dbReference type="Pfam" id="PF02771">
    <property type="entry name" value="Acyl-CoA_dh_N"/>
    <property type="match status" value="1"/>
</dbReference>
<proteinExistence type="inferred from homology"/>
<gene>
    <name evidence="9" type="ORF">K9U37_17075</name>
</gene>
<dbReference type="PANTHER" id="PTHR43884">
    <property type="entry name" value="ACYL-COA DEHYDROGENASE"/>
    <property type="match status" value="1"/>
</dbReference>
<dbReference type="PIRSF" id="PIRSF016578">
    <property type="entry name" value="HsaA"/>
    <property type="match status" value="1"/>
</dbReference>
<comment type="caution">
    <text evidence="9">The sequence shown here is derived from an EMBL/GenBank/DDBJ whole genome shotgun (WGS) entry which is preliminary data.</text>
</comment>
<keyword evidence="5" id="KW-0560">Oxidoreductase</keyword>
<accession>A0ABS9YZ64</accession>
<evidence type="ECO:0000256" key="4">
    <source>
        <dbReference type="ARBA" id="ARBA00022827"/>
    </source>
</evidence>
<dbReference type="Gene3D" id="2.40.110.10">
    <property type="entry name" value="Butyryl-CoA Dehydrogenase, subunit A, domain 2"/>
    <property type="match status" value="1"/>
</dbReference>
<dbReference type="Gene3D" id="1.20.140.10">
    <property type="entry name" value="Butyryl-CoA Dehydrogenase, subunit A, domain 3"/>
    <property type="match status" value="1"/>
</dbReference>